<dbReference type="AlphaFoldDB" id="A0A067SIS0"/>
<dbReference type="HOGENOM" id="CLU_2038250_0_0_1"/>
<evidence type="ECO:0000313" key="2">
    <source>
        <dbReference type="Proteomes" id="UP000027222"/>
    </source>
</evidence>
<reference evidence="2" key="1">
    <citation type="journal article" date="2014" name="Proc. Natl. Acad. Sci. U.S.A.">
        <title>Extensive sampling of basidiomycete genomes demonstrates inadequacy of the white-rot/brown-rot paradigm for wood decay fungi.</title>
        <authorList>
            <person name="Riley R."/>
            <person name="Salamov A.A."/>
            <person name="Brown D.W."/>
            <person name="Nagy L.G."/>
            <person name="Floudas D."/>
            <person name="Held B.W."/>
            <person name="Levasseur A."/>
            <person name="Lombard V."/>
            <person name="Morin E."/>
            <person name="Otillar R."/>
            <person name="Lindquist E.A."/>
            <person name="Sun H."/>
            <person name="LaButti K.M."/>
            <person name="Schmutz J."/>
            <person name="Jabbour D."/>
            <person name="Luo H."/>
            <person name="Baker S.E."/>
            <person name="Pisabarro A.G."/>
            <person name="Walton J.D."/>
            <person name="Blanchette R.A."/>
            <person name="Henrissat B."/>
            <person name="Martin F."/>
            <person name="Cullen D."/>
            <person name="Hibbett D.S."/>
            <person name="Grigoriev I.V."/>
        </authorList>
    </citation>
    <scope>NUCLEOTIDE SEQUENCE [LARGE SCALE GENOMIC DNA]</scope>
    <source>
        <strain evidence="2">CBS 339.88</strain>
    </source>
</reference>
<organism evidence="1 2">
    <name type="scientific">Galerina marginata (strain CBS 339.88)</name>
    <dbReference type="NCBI Taxonomy" id="685588"/>
    <lineage>
        <taxon>Eukaryota</taxon>
        <taxon>Fungi</taxon>
        <taxon>Dikarya</taxon>
        <taxon>Basidiomycota</taxon>
        <taxon>Agaricomycotina</taxon>
        <taxon>Agaricomycetes</taxon>
        <taxon>Agaricomycetidae</taxon>
        <taxon>Agaricales</taxon>
        <taxon>Agaricineae</taxon>
        <taxon>Strophariaceae</taxon>
        <taxon>Galerina</taxon>
    </lineage>
</organism>
<sequence>MHFFLTRLGGNWQFRHWGGFIQVLFDLPNTILVGRRPGSYPDDLSRKKSHLKTTICLESCHLNTLLSLLRFADDFNSMTPRPRITLISASYSRTEIGKDVVHWWSEEYKFGFSYLYPDILA</sequence>
<protein>
    <submittedName>
        <fullName evidence="1">Uncharacterized protein</fullName>
    </submittedName>
</protein>
<dbReference type="EMBL" id="KL142395">
    <property type="protein sequence ID" value="KDR70835.1"/>
    <property type="molecule type" value="Genomic_DNA"/>
</dbReference>
<accession>A0A067SIS0</accession>
<gene>
    <name evidence="1" type="ORF">GALMADRAFT_810532</name>
</gene>
<evidence type="ECO:0000313" key="1">
    <source>
        <dbReference type="EMBL" id="KDR70835.1"/>
    </source>
</evidence>
<dbReference type="Proteomes" id="UP000027222">
    <property type="component" value="Unassembled WGS sequence"/>
</dbReference>
<name>A0A067SIS0_GALM3</name>
<keyword evidence="2" id="KW-1185">Reference proteome</keyword>
<proteinExistence type="predicted"/>